<evidence type="ECO:0000256" key="3">
    <source>
        <dbReference type="ARBA" id="ARBA00023125"/>
    </source>
</evidence>
<dbReference type="InterPro" id="IPR036388">
    <property type="entry name" value="WH-like_DNA-bd_sf"/>
</dbReference>
<dbReference type="Pfam" id="PF00126">
    <property type="entry name" value="HTH_1"/>
    <property type="match status" value="1"/>
</dbReference>
<dbReference type="InterPro" id="IPR036390">
    <property type="entry name" value="WH_DNA-bd_sf"/>
</dbReference>
<reference evidence="6" key="2">
    <citation type="submission" date="2014-09" db="EMBL/GenBank/DDBJ databases">
        <title>Criblamydia sequanensis harbors a mega-plasmid encoding arsenite resistance.</title>
        <authorList>
            <person name="Bertelli C."/>
            <person name="Goesmann A."/>
            <person name="Greub G."/>
        </authorList>
    </citation>
    <scope>NUCLEOTIDE SEQUENCE [LARGE SCALE GENOMIC DNA]</scope>
    <source>
        <strain evidence="6">CRIB-18</strain>
    </source>
</reference>
<feature type="domain" description="HTH lysR-type" evidence="5">
    <location>
        <begin position="1"/>
        <end position="57"/>
    </location>
</feature>
<dbReference type="PANTHER" id="PTHR30579">
    <property type="entry name" value="TRANSCRIPTIONAL REGULATOR"/>
    <property type="match status" value="1"/>
</dbReference>
<dbReference type="PROSITE" id="PS50931">
    <property type="entry name" value="HTH_LYSR"/>
    <property type="match status" value="1"/>
</dbReference>
<accession>A0A090E2E0</accession>
<dbReference type="Proteomes" id="UP000031552">
    <property type="component" value="Unassembled WGS sequence"/>
</dbReference>
<dbReference type="EMBL" id="CCEJ010000010">
    <property type="protein sequence ID" value="CDR34819.1"/>
    <property type="molecule type" value="Genomic_DNA"/>
</dbReference>
<dbReference type="SUPFAM" id="SSF53850">
    <property type="entry name" value="Periplasmic binding protein-like II"/>
    <property type="match status" value="1"/>
</dbReference>
<gene>
    <name evidence="6" type="ORF">CSEC_2013</name>
</gene>
<evidence type="ECO:0000313" key="7">
    <source>
        <dbReference type="Proteomes" id="UP000031552"/>
    </source>
</evidence>
<keyword evidence="7" id="KW-1185">Reference proteome</keyword>
<dbReference type="SUPFAM" id="SSF46785">
    <property type="entry name" value="Winged helix' DNA-binding domain"/>
    <property type="match status" value="1"/>
</dbReference>
<dbReference type="eggNOG" id="COG0583">
    <property type="taxonomic scope" value="Bacteria"/>
</dbReference>
<comment type="similarity">
    <text evidence="1">Belongs to the LysR transcriptional regulatory family.</text>
</comment>
<evidence type="ECO:0000259" key="5">
    <source>
        <dbReference type="PROSITE" id="PS50931"/>
    </source>
</evidence>
<dbReference type="FunFam" id="1.10.10.10:FF:000001">
    <property type="entry name" value="LysR family transcriptional regulator"/>
    <property type="match status" value="1"/>
</dbReference>
<organism evidence="6 7">
    <name type="scientific">Candidatus Criblamydia sequanensis CRIB-18</name>
    <dbReference type="NCBI Taxonomy" id="1437425"/>
    <lineage>
        <taxon>Bacteria</taxon>
        <taxon>Pseudomonadati</taxon>
        <taxon>Chlamydiota</taxon>
        <taxon>Chlamydiia</taxon>
        <taxon>Parachlamydiales</taxon>
        <taxon>Candidatus Criblamydiaceae</taxon>
        <taxon>Candidatus Criblamydia</taxon>
    </lineage>
</organism>
<protein>
    <submittedName>
        <fullName evidence="6">Transcriptional regulator</fullName>
    </submittedName>
</protein>
<keyword evidence="2" id="KW-0805">Transcription regulation</keyword>
<reference evidence="6" key="1">
    <citation type="submission" date="2013-12" db="EMBL/GenBank/DDBJ databases">
        <authorList>
            <person name="Linke B."/>
        </authorList>
    </citation>
    <scope>NUCLEOTIDE SEQUENCE [LARGE SCALE GENOMIC DNA]</scope>
    <source>
        <strain evidence="6">CRIB-18</strain>
    </source>
</reference>
<keyword evidence="4" id="KW-0804">Transcription</keyword>
<comment type="caution">
    <text evidence="6">The sequence shown here is derived from an EMBL/GenBank/DDBJ whole genome shotgun (WGS) entry which is preliminary data.</text>
</comment>
<dbReference type="GO" id="GO:0003700">
    <property type="term" value="F:DNA-binding transcription factor activity"/>
    <property type="evidence" value="ECO:0007669"/>
    <property type="project" value="InterPro"/>
</dbReference>
<dbReference type="InterPro" id="IPR050176">
    <property type="entry name" value="LTTR"/>
</dbReference>
<keyword evidence="3" id="KW-0238">DNA-binding</keyword>
<name>A0A090E2E0_9BACT</name>
<evidence type="ECO:0000256" key="2">
    <source>
        <dbReference type="ARBA" id="ARBA00023015"/>
    </source>
</evidence>
<dbReference type="STRING" id="1437425.CSEC_2013"/>
<proteinExistence type="inferred from homology"/>
<dbReference type="InterPro" id="IPR000847">
    <property type="entry name" value="LysR_HTH_N"/>
</dbReference>
<evidence type="ECO:0000256" key="4">
    <source>
        <dbReference type="ARBA" id="ARBA00023163"/>
    </source>
</evidence>
<dbReference type="PRINTS" id="PR00039">
    <property type="entry name" value="HTHLYSR"/>
</dbReference>
<dbReference type="PANTHER" id="PTHR30579:SF7">
    <property type="entry name" value="HTH-TYPE TRANSCRIPTIONAL REGULATOR LRHA-RELATED"/>
    <property type="match status" value="1"/>
</dbReference>
<dbReference type="InterPro" id="IPR005119">
    <property type="entry name" value="LysR_subst-bd"/>
</dbReference>
<evidence type="ECO:0000256" key="1">
    <source>
        <dbReference type="ARBA" id="ARBA00009437"/>
    </source>
</evidence>
<dbReference type="Gene3D" id="3.40.190.10">
    <property type="entry name" value="Periplasmic binding protein-like II"/>
    <property type="match status" value="2"/>
</dbReference>
<dbReference type="AlphaFoldDB" id="A0A090E2E0"/>
<dbReference type="OrthoDB" id="9803735at2"/>
<dbReference type="Pfam" id="PF03466">
    <property type="entry name" value="LysR_substrate"/>
    <property type="match status" value="1"/>
</dbReference>
<dbReference type="GO" id="GO:0003677">
    <property type="term" value="F:DNA binding"/>
    <property type="evidence" value="ECO:0007669"/>
    <property type="project" value="UniProtKB-KW"/>
</dbReference>
<evidence type="ECO:0000313" key="6">
    <source>
        <dbReference type="EMBL" id="CDR34819.1"/>
    </source>
</evidence>
<sequence>MNEFTLRCFLAVAETGSFTRAAQMVNRTQSAITQQMSSLEKSLGKRLFDRGKQIRLTKDGEIFLPYANKIFALHLEVLDRFKHPELEGEIRFGLPEDFAAMFLSDVLTDFSRLHPRILLNVECDLTLNLFDRFKKGAFDMVLVKMSRPEDFPNGVEVWSEPLEWIGKNDYRLSSDKNNPVPLVLSPEPCVYRASALQSLEQNGIRWKIVFISPSYAGVIAAVNAGMGITVLPRTMIPDTLEVIQEDFLPSLPDIHVSLLKQTDKNECLQSLEDFLLKKLAPGM</sequence>
<dbReference type="RefSeq" id="WP_041018379.1">
    <property type="nucleotide sequence ID" value="NZ_CCEJ010000010.1"/>
</dbReference>
<dbReference type="Gene3D" id="1.10.10.10">
    <property type="entry name" value="Winged helix-like DNA-binding domain superfamily/Winged helix DNA-binding domain"/>
    <property type="match status" value="1"/>
</dbReference>